<protein>
    <submittedName>
        <fullName evidence="2">Uncharacterized protein</fullName>
    </submittedName>
</protein>
<dbReference type="Proteomes" id="UP000314294">
    <property type="component" value="Unassembled WGS sequence"/>
</dbReference>
<evidence type="ECO:0000313" key="3">
    <source>
        <dbReference type="Proteomes" id="UP000314294"/>
    </source>
</evidence>
<feature type="compositionally biased region" description="Gly residues" evidence="1">
    <location>
        <begin position="1"/>
        <end position="25"/>
    </location>
</feature>
<evidence type="ECO:0000313" key="2">
    <source>
        <dbReference type="EMBL" id="TNN61088.1"/>
    </source>
</evidence>
<feature type="region of interest" description="Disordered" evidence="1">
    <location>
        <begin position="1"/>
        <end position="54"/>
    </location>
</feature>
<proteinExistence type="predicted"/>
<sequence length="107" mass="11288">MGDGGYPGPSGGSGPKGPPGRGGACVPGSKGDHGQPGNPGGPADLSPRTRDKDKTLRRIHVTVLLFRQDNRESLETLDTSLAPPVHLGSKDFLDDLVRQNFSYYCSK</sequence>
<accession>A0A4Z2H5E8</accession>
<evidence type="ECO:0000256" key="1">
    <source>
        <dbReference type="SAM" id="MobiDB-lite"/>
    </source>
</evidence>
<keyword evidence="3" id="KW-1185">Reference proteome</keyword>
<organism evidence="2 3">
    <name type="scientific">Liparis tanakae</name>
    <name type="common">Tanaka's snailfish</name>
    <dbReference type="NCBI Taxonomy" id="230148"/>
    <lineage>
        <taxon>Eukaryota</taxon>
        <taxon>Metazoa</taxon>
        <taxon>Chordata</taxon>
        <taxon>Craniata</taxon>
        <taxon>Vertebrata</taxon>
        <taxon>Euteleostomi</taxon>
        <taxon>Actinopterygii</taxon>
        <taxon>Neopterygii</taxon>
        <taxon>Teleostei</taxon>
        <taxon>Neoteleostei</taxon>
        <taxon>Acanthomorphata</taxon>
        <taxon>Eupercaria</taxon>
        <taxon>Perciformes</taxon>
        <taxon>Cottioidei</taxon>
        <taxon>Cottales</taxon>
        <taxon>Liparidae</taxon>
        <taxon>Liparis</taxon>
    </lineage>
</organism>
<reference evidence="2 3" key="1">
    <citation type="submission" date="2019-03" db="EMBL/GenBank/DDBJ databases">
        <title>First draft genome of Liparis tanakae, snailfish: a comprehensive survey of snailfish specific genes.</title>
        <authorList>
            <person name="Kim W."/>
            <person name="Song I."/>
            <person name="Jeong J.-H."/>
            <person name="Kim D."/>
            <person name="Kim S."/>
            <person name="Ryu S."/>
            <person name="Song J.Y."/>
            <person name="Lee S.K."/>
        </authorList>
    </citation>
    <scope>NUCLEOTIDE SEQUENCE [LARGE SCALE GENOMIC DNA]</scope>
    <source>
        <tissue evidence="2">Muscle</tissue>
    </source>
</reference>
<dbReference type="AlphaFoldDB" id="A0A4Z2H5E8"/>
<dbReference type="EMBL" id="SRLO01000322">
    <property type="protein sequence ID" value="TNN61088.1"/>
    <property type="molecule type" value="Genomic_DNA"/>
</dbReference>
<name>A0A4Z2H5E8_9TELE</name>
<comment type="caution">
    <text evidence="2">The sequence shown here is derived from an EMBL/GenBank/DDBJ whole genome shotgun (WGS) entry which is preliminary data.</text>
</comment>
<gene>
    <name evidence="2" type="ORF">EYF80_028741</name>
</gene>